<evidence type="ECO:0000256" key="1">
    <source>
        <dbReference type="SAM" id="Phobius"/>
    </source>
</evidence>
<proteinExistence type="predicted"/>
<dbReference type="EMBL" id="WLCG01000006">
    <property type="protein sequence ID" value="MTB64365.1"/>
    <property type="molecule type" value="Genomic_DNA"/>
</dbReference>
<gene>
    <name evidence="2" type="ORF">GGG87_05065</name>
    <name evidence="3" type="ORF">GGH11_05015</name>
</gene>
<keyword evidence="1" id="KW-0812">Transmembrane</keyword>
<evidence type="ECO:0000313" key="4">
    <source>
        <dbReference type="Proteomes" id="UP000435060"/>
    </source>
</evidence>
<comment type="caution">
    <text evidence="3">The sequence shown here is derived from an EMBL/GenBank/DDBJ whole genome shotgun (WGS) entry which is preliminary data.</text>
</comment>
<keyword evidence="1" id="KW-1133">Transmembrane helix</keyword>
<feature type="transmembrane region" description="Helical" evidence="1">
    <location>
        <begin position="42"/>
        <end position="65"/>
    </location>
</feature>
<reference evidence="2 4" key="2">
    <citation type="submission" date="2019-11" db="EMBL/GenBank/DDBJ databases">
        <title>Streptococcis sp. isolated from the respiratory tract of Marmot.</title>
        <authorList>
            <person name="Zhang G."/>
        </authorList>
    </citation>
    <scope>NUCLEOTIDE SEQUENCE [LARGE SCALE GENOMIC DNA]</scope>
    <source>
        <strain evidence="4">zg-86</strain>
        <strain evidence="2">Zg-86</strain>
    </source>
</reference>
<dbReference type="RefSeq" id="WP_154608341.1">
    <property type="nucleotide sequence ID" value="NZ_CP072115.1"/>
</dbReference>
<dbReference type="Proteomes" id="UP000435423">
    <property type="component" value="Unassembled WGS sequence"/>
</dbReference>
<feature type="transmembrane region" description="Helical" evidence="1">
    <location>
        <begin position="77"/>
        <end position="96"/>
    </location>
</feature>
<sequence length="97" mass="11417">MFESALPHIKKYYPLLIIWGFLFWISPFFLPDELTITTQNHLGWGYVVILFILPIVGALSFPFSLYFKEKKWMLPSLMLLLAFPISIALQIFLIFFV</sequence>
<evidence type="ECO:0000313" key="3">
    <source>
        <dbReference type="EMBL" id="MWV56330.1"/>
    </source>
</evidence>
<accession>A0A6I4RET2</accession>
<dbReference type="AlphaFoldDB" id="A0A6I4RET2"/>
<feature type="transmembrane region" description="Helical" evidence="1">
    <location>
        <begin position="12"/>
        <end position="30"/>
    </location>
</feature>
<dbReference type="Proteomes" id="UP000435060">
    <property type="component" value="Unassembled WGS sequence"/>
</dbReference>
<keyword evidence="1" id="KW-0472">Membrane</keyword>
<name>A0A6I4RET2_9STRE</name>
<dbReference type="EMBL" id="WUBJ01000005">
    <property type="protein sequence ID" value="MWV56330.1"/>
    <property type="molecule type" value="Genomic_DNA"/>
</dbReference>
<protein>
    <submittedName>
        <fullName evidence="3">Uncharacterized protein</fullName>
    </submittedName>
</protein>
<organism evidence="3 5">
    <name type="scientific">Streptococcus zhangguiae</name>
    <dbReference type="NCBI Taxonomy" id="2664091"/>
    <lineage>
        <taxon>Bacteria</taxon>
        <taxon>Bacillati</taxon>
        <taxon>Bacillota</taxon>
        <taxon>Bacilli</taxon>
        <taxon>Lactobacillales</taxon>
        <taxon>Streptococcaceae</taxon>
        <taxon>Streptococcus</taxon>
    </lineage>
</organism>
<evidence type="ECO:0000313" key="2">
    <source>
        <dbReference type="EMBL" id="MTB64365.1"/>
    </source>
</evidence>
<evidence type="ECO:0000313" key="5">
    <source>
        <dbReference type="Proteomes" id="UP000435423"/>
    </source>
</evidence>
<reference evidence="3 5" key="1">
    <citation type="submission" date="2019-10" db="EMBL/GenBank/DDBJ databases">
        <title>Streptococcis sp, isolated from the respiratory tract of Marmot.</title>
        <authorList>
            <person name="Zhang G."/>
        </authorList>
    </citation>
    <scope>NUCLEOTIDE SEQUENCE [LARGE SCALE GENOMIC DNA]</scope>
    <source>
        <strain evidence="3">Zg-70</strain>
        <strain evidence="5">zg-70</strain>
    </source>
</reference>
<keyword evidence="4" id="KW-1185">Reference proteome</keyword>